<gene>
    <name evidence="1" type="ORF">SPAPADRAFT_61156</name>
</gene>
<accession>G3AP40</accession>
<organism evidence="2">
    <name type="scientific">Spathaspora passalidarum (strain NRRL Y-27907 / 11-Y1)</name>
    <dbReference type="NCBI Taxonomy" id="619300"/>
    <lineage>
        <taxon>Eukaryota</taxon>
        <taxon>Fungi</taxon>
        <taxon>Dikarya</taxon>
        <taxon>Ascomycota</taxon>
        <taxon>Saccharomycotina</taxon>
        <taxon>Pichiomycetes</taxon>
        <taxon>Debaryomycetaceae</taxon>
        <taxon>Spathaspora</taxon>
    </lineage>
</organism>
<keyword evidence="2" id="KW-1185">Reference proteome</keyword>
<dbReference type="InParanoid" id="G3AP40"/>
<proteinExistence type="predicted"/>
<dbReference type="EMBL" id="GL996502">
    <property type="protein sequence ID" value="EGW32071.1"/>
    <property type="molecule type" value="Genomic_DNA"/>
</dbReference>
<dbReference type="KEGG" id="spaa:SPAPADRAFT_61156"/>
<dbReference type="AlphaFoldDB" id="G3AP40"/>
<evidence type="ECO:0008006" key="3">
    <source>
        <dbReference type="Google" id="ProtNLM"/>
    </source>
</evidence>
<dbReference type="HOGENOM" id="CLU_2293457_0_0_1"/>
<dbReference type="GeneID" id="18873748"/>
<dbReference type="Proteomes" id="UP000000709">
    <property type="component" value="Unassembled WGS sequence"/>
</dbReference>
<name>G3AP40_SPAPN</name>
<protein>
    <recommendedName>
        <fullName evidence="3">C2H2-type domain-containing protein</fullName>
    </recommendedName>
</protein>
<evidence type="ECO:0000313" key="2">
    <source>
        <dbReference type="Proteomes" id="UP000000709"/>
    </source>
</evidence>
<evidence type="ECO:0000313" key="1">
    <source>
        <dbReference type="EMBL" id="EGW32071.1"/>
    </source>
</evidence>
<reference evidence="1 2" key="1">
    <citation type="journal article" date="2011" name="Proc. Natl. Acad. Sci. U.S.A.">
        <title>Comparative genomics of xylose-fermenting fungi for enhanced biofuel production.</title>
        <authorList>
            <person name="Wohlbach D.J."/>
            <person name="Kuo A."/>
            <person name="Sato T.K."/>
            <person name="Potts K.M."/>
            <person name="Salamov A.A."/>
            <person name="LaButti K.M."/>
            <person name="Sun H."/>
            <person name="Clum A."/>
            <person name="Pangilinan J.L."/>
            <person name="Lindquist E.A."/>
            <person name="Lucas S."/>
            <person name="Lapidus A."/>
            <person name="Jin M."/>
            <person name="Gunawan C."/>
            <person name="Balan V."/>
            <person name="Dale B.E."/>
            <person name="Jeffries T.W."/>
            <person name="Zinkel R."/>
            <person name="Barry K.W."/>
            <person name="Grigoriev I.V."/>
            <person name="Gasch A.P."/>
        </authorList>
    </citation>
    <scope>NUCLEOTIDE SEQUENCE [LARGE SCALE GENOMIC DNA]</scope>
    <source>
        <strain evidence="2">NRRL Y-27907 / 11-Y1</strain>
    </source>
</reference>
<sequence length="101" mass="11610">MSQSSRDMLDQGIDHHLDINSGTITCLFHGCGVTLDNMDAARRHIEEHGSLVKDLFRKCVNCHKQYNKIDSLLAHMIFQCDEKSSHQINCSCTEYWLEINN</sequence>
<dbReference type="RefSeq" id="XP_007375347.1">
    <property type="nucleotide sequence ID" value="XM_007375285.1"/>
</dbReference>